<organism evidence="3 4">
    <name type="scientific">Hydra vulgaris</name>
    <name type="common">Hydra</name>
    <name type="synonym">Hydra attenuata</name>
    <dbReference type="NCBI Taxonomy" id="6087"/>
    <lineage>
        <taxon>Eukaryota</taxon>
        <taxon>Metazoa</taxon>
        <taxon>Cnidaria</taxon>
        <taxon>Hydrozoa</taxon>
        <taxon>Hydroidolina</taxon>
        <taxon>Anthoathecata</taxon>
        <taxon>Aplanulata</taxon>
        <taxon>Hydridae</taxon>
        <taxon>Hydra</taxon>
    </lineage>
</organism>
<dbReference type="InterPro" id="IPR027417">
    <property type="entry name" value="P-loop_NTPase"/>
</dbReference>
<dbReference type="PROSITE" id="PS51419">
    <property type="entry name" value="RAB"/>
    <property type="match status" value="1"/>
</dbReference>
<evidence type="ECO:0000313" key="3">
    <source>
        <dbReference type="Proteomes" id="UP001652625"/>
    </source>
</evidence>
<dbReference type="InterPro" id="IPR001806">
    <property type="entry name" value="Small_GTPase"/>
</dbReference>
<dbReference type="SUPFAM" id="SSF52540">
    <property type="entry name" value="P-loop containing nucleoside triphosphate hydrolases"/>
    <property type="match status" value="1"/>
</dbReference>
<dbReference type="RefSeq" id="XP_065643889.1">
    <property type="nucleotide sequence ID" value="XM_065787817.1"/>
</dbReference>
<evidence type="ECO:0000256" key="1">
    <source>
        <dbReference type="ARBA" id="ARBA00022741"/>
    </source>
</evidence>
<dbReference type="Gene3D" id="3.40.50.300">
    <property type="entry name" value="P-loop containing nucleotide triphosphate hydrolases"/>
    <property type="match status" value="1"/>
</dbReference>
<keyword evidence="2" id="KW-0342">GTP-binding</keyword>
<protein>
    <submittedName>
        <fullName evidence="4">Ras-related protein Rab-6-like</fullName>
    </submittedName>
</protein>
<dbReference type="PANTHER" id="PTHR47977">
    <property type="entry name" value="RAS-RELATED PROTEIN RAB"/>
    <property type="match status" value="1"/>
</dbReference>
<dbReference type="GeneID" id="136075256"/>
<gene>
    <name evidence="4" type="primary">LOC136075256</name>
</gene>
<dbReference type="CDD" id="cd00154">
    <property type="entry name" value="Rab"/>
    <property type="match status" value="1"/>
</dbReference>
<evidence type="ECO:0000256" key="2">
    <source>
        <dbReference type="ARBA" id="ARBA00023134"/>
    </source>
</evidence>
<name>A0ABM4B4W8_HYDVU</name>
<dbReference type="SMART" id="SM00175">
    <property type="entry name" value="RAB"/>
    <property type="match status" value="1"/>
</dbReference>
<reference evidence="3" key="1">
    <citation type="submission" date="2025-05" db="UniProtKB">
        <authorList>
            <consortium name="RefSeq"/>
        </authorList>
    </citation>
    <scope>NUCLEOTIDE SEQUENCE [LARGE SCALE GENOMIC DNA]</scope>
</reference>
<dbReference type="Proteomes" id="UP001652625">
    <property type="component" value="Chromosome 01"/>
</dbReference>
<keyword evidence="1" id="KW-0547">Nucleotide-binding</keyword>
<proteinExistence type="predicted"/>
<dbReference type="SMART" id="SM00173">
    <property type="entry name" value="RAS"/>
    <property type="match status" value="1"/>
</dbReference>
<reference evidence="4" key="2">
    <citation type="submission" date="2025-08" db="UniProtKB">
        <authorList>
            <consortium name="RefSeq"/>
        </authorList>
    </citation>
    <scope>IDENTIFICATION</scope>
</reference>
<keyword evidence="3" id="KW-1185">Reference proteome</keyword>
<sequence>MENSIAYPQKVDVLKIFVTGDQKVGKAAFIKCVVFGAYDPYLESALQLDFMTREIKVEEELVVVQLWKTEPPSYHCAIVIYDVTNRSSFAYALKKLEYIRQQRSNDLPVLLLANKIDTDKKRQVMLHEGELAALQHCALFNEISCTEATNTRESLTLFIGSLLSLNNELFSEE</sequence>
<accession>A0ABM4B4W8</accession>
<dbReference type="Pfam" id="PF00071">
    <property type="entry name" value="Ras"/>
    <property type="match status" value="1"/>
</dbReference>
<evidence type="ECO:0000313" key="4">
    <source>
        <dbReference type="RefSeq" id="XP_065643889.1"/>
    </source>
</evidence>
<dbReference type="InterPro" id="IPR050227">
    <property type="entry name" value="Rab"/>
</dbReference>
<dbReference type="PRINTS" id="PR00449">
    <property type="entry name" value="RASTRNSFRMNG"/>
</dbReference>